<name>A0ABU3UBJ9_9ACTN</name>
<gene>
    <name evidence="6" type="ORF">PU648_02495</name>
</gene>
<keyword evidence="7" id="KW-1185">Reference proteome</keyword>
<dbReference type="Gene3D" id="1.10.10.60">
    <property type="entry name" value="Homeodomain-like"/>
    <property type="match status" value="1"/>
</dbReference>
<evidence type="ECO:0000256" key="1">
    <source>
        <dbReference type="ARBA" id="ARBA00023015"/>
    </source>
</evidence>
<evidence type="ECO:0000313" key="7">
    <source>
        <dbReference type="Proteomes" id="UP001257627"/>
    </source>
</evidence>
<dbReference type="InterPro" id="IPR011075">
    <property type="entry name" value="TetR_C"/>
</dbReference>
<accession>A0ABU3UBJ9</accession>
<evidence type="ECO:0000256" key="4">
    <source>
        <dbReference type="PROSITE-ProRule" id="PRU00335"/>
    </source>
</evidence>
<feature type="DNA-binding region" description="H-T-H motif" evidence="4">
    <location>
        <begin position="34"/>
        <end position="53"/>
    </location>
</feature>
<evidence type="ECO:0000259" key="5">
    <source>
        <dbReference type="PROSITE" id="PS50977"/>
    </source>
</evidence>
<dbReference type="Pfam" id="PF00440">
    <property type="entry name" value="TetR_N"/>
    <property type="match status" value="1"/>
</dbReference>
<dbReference type="SUPFAM" id="SSF48498">
    <property type="entry name" value="Tetracyclin repressor-like, C-terminal domain"/>
    <property type="match status" value="1"/>
</dbReference>
<dbReference type="Gene3D" id="1.10.357.10">
    <property type="entry name" value="Tetracycline Repressor, domain 2"/>
    <property type="match status" value="1"/>
</dbReference>
<dbReference type="PANTHER" id="PTHR30055:SF148">
    <property type="entry name" value="TETR-FAMILY TRANSCRIPTIONAL REGULATOR"/>
    <property type="match status" value="1"/>
</dbReference>
<dbReference type="PANTHER" id="PTHR30055">
    <property type="entry name" value="HTH-TYPE TRANSCRIPTIONAL REGULATOR RUTR"/>
    <property type="match status" value="1"/>
</dbReference>
<sequence length="193" mass="21551">MTDRQTRRRGAALESALLTAAWDELMDNGYERLTMEAVAERAQTSRPVIARRWGSRQELFTAAVLHWIDHNRPPVPDTGTLRGDLLASLASKSDRRAEIRAVFGARFGGPAEENQDLAQQLRQRIYQALGTEEIWDRAAARGEVDPAALTPRIRDLPLDLVSLELTQTHEALPLSVIEEILDTIVLPLVGPRD</sequence>
<organism evidence="6 7">
    <name type="scientific">Streptomyces mirabilis</name>
    <dbReference type="NCBI Taxonomy" id="68239"/>
    <lineage>
        <taxon>Bacteria</taxon>
        <taxon>Bacillati</taxon>
        <taxon>Actinomycetota</taxon>
        <taxon>Actinomycetes</taxon>
        <taxon>Kitasatosporales</taxon>
        <taxon>Streptomycetaceae</taxon>
        <taxon>Streptomyces</taxon>
    </lineage>
</organism>
<comment type="caution">
    <text evidence="6">The sequence shown here is derived from an EMBL/GenBank/DDBJ whole genome shotgun (WGS) entry which is preliminary data.</text>
</comment>
<protein>
    <submittedName>
        <fullName evidence="6">TetR/AcrR family transcriptional regulator</fullName>
    </submittedName>
</protein>
<dbReference type="Proteomes" id="UP001257627">
    <property type="component" value="Unassembled WGS sequence"/>
</dbReference>
<keyword evidence="1" id="KW-0805">Transcription regulation</keyword>
<evidence type="ECO:0000256" key="3">
    <source>
        <dbReference type="ARBA" id="ARBA00023163"/>
    </source>
</evidence>
<dbReference type="Pfam" id="PF16859">
    <property type="entry name" value="TetR_C_11"/>
    <property type="match status" value="1"/>
</dbReference>
<dbReference type="SUPFAM" id="SSF46689">
    <property type="entry name" value="Homeodomain-like"/>
    <property type="match status" value="1"/>
</dbReference>
<dbReference type="InterPro" id="IPR036271">
    <property type="entry name" value="Tet_transcr_reg_TetR-rel_C_sf"/>
</dbReference>
<proteinExistence type="predicted"/>
<dbReference type="InterPro" id="IPR050109">
    <property type="entry name" value="HTH-type_TetR-like_transc_reg"/>
</dbReference>
<dbReference type="InterPro" id="IPR001647">
    <property type="entry name" value="HTH_TetR"/>
</dbReference>
<feature type="domain" description="HTH tetR-type" evidence="5">
    <location>
        <begin position="11"/>
        <end position="71"/>
    </location>
</feature>
<keyword evidence="2 4" id="KW-0238">DNA-binding</keyword>
<dbReference type="InterPro" id="IPR009057">
    <property type="entry name" value="Homeodomain-like_sf"/>
</dbReference>
<dbReference type="EMBL" id="JARAKF010000001">
    <property type="protein sequence ID" value="MDU8991286.1"/>
    <property type="molecule type" value="Genomic_DNA"/>
</dbReference>
<keyword evidence="3" id="KW-0804">Transcription</keyword>
<reference evidence="6 7" key="1">
    <citation type="submission" date="2023-02" db="EMBL/GenBank/DDBJ databases">
        <authorList>
            <person name="Maleckis M."/>
        </authorList>
    </citation>
    <scope>NUCLEOTIDE SEQUENCE [LARGE SCALE GENOMIC DNA]</scope>
    <source>
        <strain evidence="6 7">P8-A2</strain>
    </source>
</reference>
<evidence type="ECO:0000256" key="2">
    <source>
        <dbReference type="ARBA" id="ARBA00023125"/>
    </source>
</evidence>
<evidence type="ECO:0000313" key="6">
    <source>
        <dbReference type="EMBL" id="MDU8991286.1"/>
    </source>
</evidence>
<dbReference type="RefSeq" id="WP_143604609.1">
    <property type="nucleotide sequence ID" value="NZ_CP107955.1"/>
</dbReference>
<dbReference type="PROSITE" id="PS50977">
    <property type="entry name" value="HTH_TETR_2"/>
    <property type="match status" value="1"/>
</dbReference>